<evidence type="ECO:0000313" key="3">
    <source>
        <dbReference type="EMBL" id="CAI4032699.1"/>
    </source>
</evidence>
<dbReference type="InterPro" id="IPR029044">
    <property type="entry name" value="Nucleotide-diphossugar_trans"/>
</dbReference>
<evidence type="ECO:0000313" key="4">
    <source>
        <dbReference type="Proteomes" id="UP001179121"/>
    </source>
</evidence>
<keyword evidence="4" id="KW-1185">Reference proteome</keyword>
<dbReference type="EMBL" id="OX365700">
    <property type="protein sequence ID" value="CAI4032699.1"/>
    <property type="molecule type" value="Genomic_DNA"/>
</dbReference>
<dbReference type="Pfam" id="PF00535">
    <property type="entry name" value="Glycos_transf_2"/>
    <property type="match status" value="1"/>
</dbReference>
<comment type="similarity">
    <text evidence="1">Belongs to the glycosyltransferase 2 family. WaaE/KdtX subfamily.</text>
</comment>
<feature type="domain" description="Glycosyltransferase 2-like" evidence="2">
    <location>
        <begin position="10"/>
        <end position="119"/>
    </location>
</feature>
<organism evidence="3 4">
    <name type="scientific">Nitrospira tepida</name>
    <dbReference type="NCBI Taxonomy" id="2973512"/>
    <lineage>
        <taxon>Bacteria</taxon>
        <taxon>Pseudomonadati</taxon>
        <taxon>Nitrospirota</taxon>
        <taxon>Nitrospiria</taxon>
        <taxon>Nitrospirales</taxon>
        <taxon>Nitrospiraceae</taxon>
        <taxon>Nitrospira</taxon>
    </lineage>
</organism>
<gene>
    <name evidence="3" type="ORF">DNFV4_03129</name>
</gene>
<dbReference type="AlphaFoldDB" id="A0AA86N121"/>
<dbReference type="PANTHER" id="PTHR43630:SF2">
    <property type="entry name" value="GLYCOSYLTRANSFERASE"/>
    <property type="match status" value="1"/>
</dbReference>
<dbReference type="SUPFAM" id="SSF53448">
    <property type="entry name" value="Nucleotide-diphospho-sugar transferases"/>
    <property type="match status" value="1"/>
</dbReference>
<protein>
    <submittedName>
        <fullName evidence="3">Lipopolysaccharide core biosynthesis glycosyltransferase</fullName>
    </submittedName>
</protein>
<sequence>MMETASPKVSAVIMAYNDEPNMRACLESVTWADEIVVVDSFSTDRTAVIAKEFTDRIFQHEFRGFGRLRNEATARASHDWIFSLDTDERATPEVRDEVRRTMVSGQADAYFIPRKNFFLGRWIRHCGFYPDYRQPQLFRKGSVRYREGDVVHEGFDITGKAGYFTQAIFQYPFRNIDHYLAKMDRYSDLMARRMAAQGRRFRPHQLVSHPLFTFLKMYVGRSGWRDGMPGLILSGLYGYYTFLKYAKFWEIQVSGSSKCLASSGKG</sequence>
<dbReference type="KEGG" id="nti:DNFV4_03129"/>
<accession>A0AA86N121</accession>
<proteinExistence type="inferred from homology"/>
<dbReference type="CDD" id="cd02511">
    <property type="entry name" value="Beta4Glucosyltransferase"/>
    <property type="match status" value="1"/>
</dbReference>
<dbReference type="Proteomes" id="UP001179121">
    <property type="component" value="Chromosome"/>
</dbReference>
<evidence type="ECO:0000256" key="1">
    <source>
        <dbReference type="ARBA" id="ARBA00038494"/>
    </source>
</evidence>
<dbReference type="Gene3D" id="3.90.550.10">
    <property type="entry name" value="Spore Coat Polysaccharide Biosynthesis Protein SpsA, Chain A"/>
    <property type="match status" value="1"/>
</dbReference>
<reference evidence="3" key="1">
    <citation type="submission" date="2022-10" db="EMBL/GenBank/DDBJ databases">
        <authorList>
            <person name="Koch H."/>
        </authorList>
    </citation>
    <scope>NUCLEOTIDE SEQUENCE</scope>
    <source>
        <strain evidence="3">DNF</strain>
    </source>
</reference>
<dbReference type="RefSeq" id="WP_289269417.1">
    <property type="nucleotide sequence ID" value="NZ_OX365700.1"/>
</dbReference>
<evidence type="ECO:0000259" key="2">
    <source>
        <dbReference type="Pfam" id="PF00535"/>
    </source>
</evidence>
<name>A0AA86N121_9BACT</name>
<dbReference type="InterPro" id="IPR001173">
    <property type="entry name" value="Glyco_trans_2-like"/>
</dbReference>
<dbReference type="PANTHER" id="PTHR43630">
    <property type="entry name" value="POLY-BETA-1,6-N-ACETYL-D-GLUCOSAMINE SYNTHASE"/>
    <property type="match status" value="1"/>
</dbReference>